<organism evidence="4 5">
    <name type="scientific">Subtercola boreus</name>
    <dbReference type="NCBI Taxonomy" id="120213"/>
    <lineage>
        <taxon>Bacteria</taxon>
        <taxon>Bacillati</taxon>
        <taxon>Actinomycetota</taxon>
        <taxon>Actinomycetes</taxon>
        <taxon>Micrococcales</taxon>
        <taxon>Microbacteriaceae</taxon>
        <taxon>Subtercola</taxon>
    </lineage>
</organism>
<proteinExistence type="predicted"/>
<evidence type="ECO:0000256" key="2">
    <source>
        <dbReference type="ARBA" id="ARBA00022777"/>
    </source>
</evidence>
<evidence type="ECO:0000313" key="4">
    <source>
        <dbReference type="EMBL" id="RFA06733.1"/>
    </source>
</evidence>
<dbReference type="GO" id="GO:0005829">
    <property type="term" value="C:cytosol"/>
    <property type="evidence" value="ECO:0007669"/>
    <property type="project" value="TreeGrafter"/>
</dbReference>
<dbReference type="RefSeq" id="WP_116284819.1">
    <property type="nucleotide sequence ID" value="NZ_NBXA01000053.1"/>
</dbReference>
<dbReference type="Gene3D" id="3.40.1190.20">
    <property type="match status" value="1"/>
</dbReference>
<dbReference type="PROSITE" id="PS00584">
    <property type="entry name" value="PFKB_KINASES_2"/>
    <property type="match status" value="1"/>
</dbReference>
<protein>
    <recommendedName>
        <fullName evidence="3">Carbohydrate kinase PfkB domain-containing protein</fullName>
    </recommendedName>
</protein>
<accession>A0A3E0VB28</accession>
<dbReference type="GO" id="GO:0016301">
    <property type="term" value="F:kinase activity"/>
    <property type="evidence" value="ECO:0007669"/>
    <property type="project" value="UniProtKB-KW"/>
</dbReference>
<evidence type="ECO:0000256" key="1">
    <source>
        <dbReference type="ARBA" id="ARBA00022679"/>
    </source>
</evidence>
<dbReference type="Pfam" id="PF00294">
    <property type="entry name" value="PfkB"/>
    <property type="match status" value="1"/>
</dbReference>
<comment type="caution">
    <text evidence="4">The sequence shown here is derived from an EMBL/GenBank/DDBJ whole genome shotgun (WGS) entry which is preliminary data.</text>
</comment>
<reference evidence="4 5" key="1">
    <citation type="submission" date="2017-04" db="EMBL/GenBank/DDBJ databases">
        <title>Comparative genome analysis of Subtercola boreus.</title>
        <authorList>
            <person name="Cho Y.-J."/>
            <person name="Cho A."/>
            <person name="Kim O.-S."/>
            <person name="Lee J.-I."/>
        </authorList>
    </citation>
    <scope>NUCLEOTIDE SEQUENCE [LARGE SCALE GENOMIC DNA]</scope>
    <source>
        <strain evidence="4 5">P27444</strain>
    </source>
</reference>
<evidence type="ECO:0000259" key="3">
    <source>
        <dbReference type="Pfam" id="PF00294"/>
    </source>
</evidence>
<dbReference type="PANTHER" id="PTHR10584">
    <property type="entry name" value="SUGAR KINASE"/>
    <property type="match status" value="1"/>
</dbReference>
<dbReference type="SUPFAM" id="SSF53613">
    <property type="entry name" value="Ribokinase-like"/>
    <property type="match status" value="1"/>
</dbReference>
<feature type="domain" description="Carbohydrate kinase PfkB" evidence="3">
    <location>
        <begin position="31"/>
        <end position="281"/>
    </location>
</feature>
<dbReference type="PANTHER" id="PTHR10584:SF166">
    <property type="entry name" value="RIBOKINASE"/>
    <property type="match status" value="1"/>
</dbReference>
<gene>
    <name evidence="4" type="ORF">B7R21_18945</name>
</gene>
<dbReference type="Proteomes" id="UP000256709">
    <property type="component" value="Unassembled WGS sequence"/>
</dbReference>
<dbReference type="InterPro" id="IPR029056">
    <property type="entry name" value="Ribokinase-like"/>
</dbReference>
<dbReference type="EMBL" id="NBXA01000053">
    <property type="protein sequence ID" value="RFA06733.1"/>
    <property type="molecule type" value="Genomic_DNA"/>
</dbReference>
<sequence length="293" mass="30773">MAGRDGVMSLVCIGNLTIDEAVHGQDRSAPAIGGDAAYAALAARLYLDDVRMLAPVGSDLPPSVLQSLREAGIVVDDLPSRDIPTVRNIIDYFPDGSRRWTMLATEDEFDRLSVYPTDVTDAVLQADGILISAMSLQSQLALTPWLRANTDATLYLDLQEDYLVGNREALFGIIADCDVFLPSEIEAVTLAETDDLAAAAHLFHDLGPRTVVIKRAQRGSIVLHDGTLTEVSSERAVAVDSTGAGDAFCGGFAAVHLVSGDAVDAARCGSAAARTAISAYGIDGLVSAAGALR</sequence>
<name>A0A3E0VB28_9MICO</name>
<evidence type="ECO:0000313" key="5">
    <source>
        <dbReference type="Proteomes" id="UP000256709"/>
    </source>
</evidence>
<keyword evidence="2" id="KW-0418">Kinase</keyword>
<keyword evidence="1" id="KW-0808">Transferase</keyword>
<dbReference type="AlphaFoldDB" id="A0A3E0VB28"/>
<dbReference type="OrthoDB" id="9813569at2"/>
<dbReference type="InterPro" id="IPR011611">
    <property type="entry name" value="PfkB_dom"/>
</dbReference>
<dbReference type="InterPro" id="IPR002173">
    <property type="entry name" value="Carboh/pur_kinase_PfkB_CS"/>
</dbReference>